<evidence type="ECO:0000313" key="1">
    <source>
        <dbReference type="EMBL" id="OYQ19666.1"/>
    </source>
</evidence>
<protein>
    <recommendedName>
        <fullName evidence="3">5-carboxymethyl-2-hydroxymuconate isomerase</fullName>
    </recommendedName>
</protein>
<reference evidence="1 2" key="1">
    <citation type="submission" date="2017-07" db="EMBL/GenBank/DDBJ databases">
        <title>Elstera cyanobacteriorum sp. nov., a novel bacterium isolated from cyanobacterial aggregates in a eutrophic lake.</title>
        <authorList>
            <person name="Cai H."/>
        </authorList>
    </citation>
    <scope>NUCLEOTIDE SEQUENCE [LARGE SCALE GENOMIC DNA]</scope>
    <source>
        <strain evidence="1 2">TH019</strain>
    </source>
</reference>
<dbReference type="Proteomes" id="UP000216361">
    <property type="component" value="Unassembled WGS sequence"/>
</dbReference>
<dbReference type="PANTHER" id="PTHR37950:SF1">
    <property type="entry name" value="4-HYDROXYPHENYLACETATE CATABOLISM PROTEIN"/>
    <property type="match status" value="1"/>
</dbReference>
<organism evidence="1 2">
    <name type="scientific">Elstera cyanobacteriorum</name>
    <dbReference type="NCBI Taxonomy" id="2022747"/>
    <lineage>
        <taxon>Bacteria</taxon>
        <taxon>Pseudomonadati</taxon>
        <taxon>Pseudomonadota</taxon>
        <taxon>Alphaproteobacteria</taxon>
        <taxon>Rhodospirillales</taxon>
        <taxon>Rhodospirillaceae</taxon>
        <taxon>Elstera</taxon>
    </lineage>
</organism>
<dbReference type="Gene3D" id="3.30.429.10">
    <property type="entry name" value="Macrophage Migration Inhibitory Factor"/>
    <property type="match status" value="1"/>
</dbReference>
<gene>
    <name evidence="1" type="ORF">CHR90_05955</name>
</gene>
<comment type="caution">
    <text evidence="1">The sequence shown here is derived from an EMBL/GenBank/DDBJ whole genome shotgun (WGS) entry which is preliminary data.</text>
</comment>
<proteinExistence type="predicted"/>
<evidence type="ECO:0008006" key="3">
    <source>
        <dbReference type="Google" id="ProtNLM"/>
    </source>
</evidence>
<dbReference type="PANTHER" id="PTHR37950">
    <property type="entry name" value="4-HYDROXYPHENYLACETATE CATABOLISM PROTEIN"/>
    <property type="match status" value="1"/>
</dbReference>
<evidence type="ECO:0000313" key="2">
    <source>
        <dbReference type="Proteomes" id="UP000216361"/>
    </source>
</evidence>
<dbReference type="Pfam" id="PF02962">
    <property type="entry name" value="CHMI"/>
    <property type="match status" value="1"/>
</dbReference>
<dbReference type="InterPro" id="IPR014347">
    <property type="entry name" value="Tautomerase/MIF_sf"/>
</dbReference>
<dbReference type="EMBL" id="NOXS01000030">
    <property type="protein sequence ID" value="OYQ19666.1"/>
    <property type="molecule type" value="Genomic_DNA"/>
</dbReference>
<dbReference type="SUPFAM" id="SSF55331">
    <property type="entry name" value="Tautomerase/MIF"/>
    <property type="match status" value="1"/>
</dbReference>
<accession>A0A255XRP1</accession>
<dbReference type="AlphaFoldDB" id="A0A255XRP1"/>
<dbReference type="InterPro" id="IPR004220">
    <property type="entry name" value="5-COMe_2-OHmuconate_Isoase"/>
</dbReference>
<name>A0A255XRP1_9PROT</name>
<keyword evidence="2" id="KW-1185">Reference proteome</keyword>
<dbReference type="OrthoDB" id="7203947at2"/>
<dbReference type="GO" id="GO:0008704">
    <property type="term" value="F:5-carboxymethyl-2-hydroxymuconate delta-isomerase activity"/>
    <property type="evidence" value="ECO:0007669"/>
    <property type="project" value="InterPro"/>
</dbReference>
<sequence length="120" mass="13066">MPQIRLEGSPALLDALDLQPLIAEIHDRIVTIAKAQLIDCKTLVMDARAERIGDGSLAMLHAEIRLLPGRDLATKQALGAAVTEVMEKAVLPHKNGLSLHVTAEIIEFPKETYSKRVIPA</sequence>
<dbReference type="RefSeq" id="WP_094408085.1">
    <property type="nucleotide sequence ID" value="NZ_BMJZ01000006.1"/>
</dbReference>